<evidence type="ECO:0000259" key="1">
    <source>
        <dbReference type="Pfam" id="PF13619"/>
    </source>
</evidence>
<accession>A0A8S5RVT9</accession>
<dbReference type="InterPro" id="IPR025309">
    <property type="entry name" value="KTSC_dom"/>
</dbReference>
<evidence type="ECO:0000313" key="2">
    <source>
        <dbReference type="EMBL" id="DAF42562.1"/>
    </source>
</evidence>
<dbReference type="Pfam" id="PF13619">
    <property type="entry name" value="KTSC"/>
    <property type="match status" value="1"/>
</dbReference>
<protein>
    <submittedName>
        <fullName evidence="2">KTSC domain</fullName>
    </submittedName>
</protein>
<feature type="domain" description="KTSC" evidence="1">
    <location>
        <begin position="5"/>
        <end position="59"/>
    </location>
</feature>
<reference evidence="2" key="1">
    <citation type="journal article" date="2021" name="Proc. Natl. Acad. Sci. U.S.A.">
        <title>A Catalog of Tens of Thousands of Viruses from Human Metagenomes Reveals Hidden Associations with Chronic Diseases.</title>
        <authorList>
            <person name="Tisza M.J."/>
            <person name="Buck C.B."/>
        </authorList>
    </citation>
    <scope>NUCLEOTIDE SEQUENCE</scope>
    <source>
        <strain evidence="2">CtHip2</strain>
    </source>
</reference>
<sequence>MTKASSAIKGFEKTEKGLEVTFQSGHKYLYVGVPANVVLGLERAESKGIYFHAEIRDKYTATKIA</sequence>
<name>A0A8S5RVT9_9CAUD</name>
<organism evidence="2">
    <name type="scientific">Siphoviridae sp. ctHip2</name>
    <dbReference type="NCBI Taxonomy" id="2827830"/>
    <lineage>
        <taxon>Viruses</taxon>
        <taxon>Duplodnaviria</taxon>
        <taxon>Heunggongvirae</taxon>
        <taxon>Uroviricota</taxon>
        <taxon>Caudoviricetes</taxon>
    </lineage>
</organism>
<dbReference type="EMBL" id="BK032497">
    <property type="protein sequence ID" value="DAF42562.1"/>
    <property type="molecule type" value="Genomic_DNA"/>
</dbReference>
<proteinExistence type="predicted"/>